<dbReference type="Proteomes" id="UP000464178">
    <property type="component" value="Chromosome"/>
</dbReference>
<organism evidence="2 3">
    <name type="scientific">Gemmata massiliana</name>
    <dbReference type="NCBI Taxonomy" id="1210884"/>
    <lineage>
        <taxon>Bacteria</taxon>
        <taxon>Pseudomonadati</taxon>
        <taxon>Planctomycetota</taxon>
        <taxon>Planctomycetia</taxon>
        <taxon>Gemmatales</taxon>
        <taxon>Gemmataceae</taxon>
        <taxon>Gemmata</taxon>
    </lineage>
</organism>
<dbReference type="KEGG" id="gms:SOIL9_36100"/>
<keyword evidence="3" id="KW-1185">Reference proteome</keyword>
<evidence type="ECO:0000313" key="3">
    <source>
        <dbReference type="Proteomes" id="UP000464178"/>
    </source>
</evidence>
<accession>A0A6P2D1Y4</accession>
<gene>
    <name evidence="2" type="ORF">SOIL9_36100</name>
</gene>
<protein>
    <submittedName>
        <fullName evidence="2">Uncharacterized protein</fullName>
    </submittedName>
</protein>
<dbReference type="RefSeq" id="WP_162668717.1">
    <property type="nucleotide sequence ID" value="NZ_LR593886.1"/>
</dbReference>
<proteinExistence type="predicted"/>
<name>A0A6P2D1Y4_9BACT</name>
<reference evidence="2 3" key="1">
    <citation type="submission" date="2019-05" db="EMBL/GenBank/DDBJ databases">
        <authorList>
            <consortium name="Science for Life Laboratories"/>
        </authorList>
    </citation>
    <scope>NUCLEOTIDE SEQUENCE [LARGE SCALE GENOMIC DNA]</scope>
    <source>
        <strain evidence="2">Soil9</strain>
    </source>
</reference>
<sequence length="221" mass="25408">MKRTRFQLGEVISPKDNRHKAVLRELETHRKCRFYLDFYAKYKAQFHLPDLSPSEGASKPLRSQEQEQEQEQELNTPLPPAHAGDGSIASDQSPKAPKRPRPSKANEPWADCLPFHAFYAAFPNKQNKPAAWKAWVKLDPNDALAADVMAGLERYKVQKETWREWKQPGPWLNARMWEDFPEMPATIAFQPVVKKPTDIPMLNPERLQQDCPPMEAINVPA</sequence>
<evidence type="ECO:0000313" key="2">
    <source>
        <dbReference type="EMBL" id="VTR94104.1"/>
    </source>
</evidence>
<feature type="region of interest" description="Disordered" evidence="1">
    <location>
        <begin position="51"/>
        <end position="108"/>
    </location>
</feature>
<dbReference type="EMBL" id="LR593886">
    <property type="protein sequence ID" value="VTR94104.1"/>
    <property type="molecule type" value="Genomic_DNA"/>
</dbReference>
<dbReference type="AlphaFoldDB" id="A0A6P2D1Y4"/>
<evidence type="ECO:0000256" key="1">
    <source>
        <dbReference type="SAM" id="MobiDB-lite"/>
    </source>
</evidence>